<dbReference type="GeneID" id="25727943"/>
<dbReference type="PANTHER" id="PTHR10566:SF118">
    <property type="entry name" value="PROTEIN KINASE DOMAIN-CONTAINING PROTEIN"/>
    <property type="match status" value="1"/>
</dbReference>
<dbReference type="PANTHER" id="PTHR10566">
    <property type="entry name" value="CHAPERONE-ACTIVITY OF BC1 COMPLEX CABC1 -RELATED"/>
    <property type="match status" value="1"/>
</dbReference>
<sequence>MGELEGLGRDYPFSIPPFFALILRAFSVIEGIALKVDPDYAIVQECFPYITRRLLSDDDPRMRAALRDVLYGGRQRLDLERLVRLADGFSAFTTDGLDMDAAAGVPALVQQQQQQQQQPEQQQLQLQQRQQVQQQQGVGQQRPALDPAARDALLLVFSEKGGYVQELIVEEVAAAVDALSASAAQQLLASFLASPPAAAALLRLERLGPLRPLLLPLPTPLELLGRVAPTITLSEEDQEALSVVRGALQIAQRLQAAQPPPSAAGGASAAAAAQRRGARAAGDAVFGAARTCSYARCCGAPRGAPAA</sequence>
<dbReference type="OrthoDB" id="427480at2759"/>
<evidence type="ECO:0000256" key="1">
    <source>
        <dbReference type="ARBA" id="ARBA00009670"/>
    </source>
</evidence>
<accession>A0A0D2K9G7</accession>
<dbReference type="KEGG" id="mng:MNEG_1075"/>
<gene>
    <name evidence="2" type="ORF">MNEG_1075</name>
</gene>
<dbReference type="GO" id="GO:0016301">
    <property type="term" value="F:kinase activity"/>
    <property type="evidence" value="ECO:0007669"/>
    <property type="project" value="UniProtKB-KW"/>
</dbReference>
<dbReference type="STRING" id="145388.A0A0D2K9G7"/>
<name>A0A0D2K9G7_9CHLO</name>
<comment type="similarity">
    <text evidence="1">Belongs to the protein kinase superfamily. ADCK protein kinase family.</text>
</comment>
<keyword evidence="2" id="KW-0808">Transferase</keyword>
<dbReference type="InterPro" id="IPR050154">
    <property type="entry name" value="UbiB_kinase"/>
</dbReference>
<dbReference type="RefSeq" id="XP_013905902.1">
    <property type="nucleotide sequence ID" value="XM_014050448.1"/>
</dbReference>
<protein>
    <submittedName>
        <fullName evidence="2">Putative aarF domain-containing protein kinase</fullName>
    </submittedName>
</protein>
<reference evidence="2 3" key="1">
    <citation type="journal article" date="2013" name="BMC Genomics">
        <title>Reconstruction of the lipid metabolism for the microalga Monoraphidium neglectum from its genome sequence reveals characteristics suitable for biofuel production.</title>
        <authorList>
            <person name="Bogen C."/>
            <person name="Al-Dilaimi A."/>
            <person name="Albersmeier A."/>
            <person name="Wichmann J."/>
            <person name="Grundmann M."/>
            <person name="Rupp O."/>
            <person name="Lauersen K.J."/>
            <person name="Blifernez-Klassen O."/>
            <person name="Kalinowski J."/>
            <person name="Goesmann A."/>
            <person name="Mussgnug J.H."/>
            <person name="Kruse O."/>
        </authorList>
    </citation>
    <scope>NUCLEOTIDE SEQUENCE [LARGE SCALE GENOMIC DNA]</scope>
    <source>
        <strain evidence="2 3">SAG 48.87</strain>
    </source>
</reference>
<dbReference type="Proteomes" id="UP000054498">
    <property type="component" value="Unassembled WGS sequence"/>
</dbReference>
<evidence type="ECO:0000313" key="2">
    <source>
        <dbReference type="EMBL" id="KIZ06883.1"/>
    </source>
</evidence>
<keyword evidence="3" id="KW-1185">Reference proteome</keyword>
<proteinExistence type="inferred from homology"/>
<evidence type="ECO:0000313" key="3">
    <source>
        <dbReference type="Proteomes" id="UP000054498"/>
    </source>
</evidence>
<dbReference type="EMBL" id="KK100320">
    <property type="protein sequence ID" value="KIZ06883.1"/>
    <property type="molecule type" value="Genomic_DNA"/>
</dbReference>
<dbReference type="AlphaFoldDB" id="A0A0D2K9G7"/>
<keyword evidence="2" id="KW-0418">Kinase</keyword>
<organism evidence="2 3">
    <name type="scientific">Monoraphidium neglectum</name>
    <dbReference type="NCBI Taxonomy" id="145388"/>
    <lineage>
        <taxon>Eukaryota</taxon>
        <taxon>Viridiplantae</taxon>
        <taxon>Chlorophyta</taxon>
        <taxon>core chlorophytes</taxon>
        <taxon>Chlorophyceae</taxon>
        <taxon>CS clade</taxon>
        <taxon>Sphaeropleales</taxon>
        <taxon>Selenastraceae</taxon>
        <taxon>Monoraphidium</taxon>
    </lineage>
</organism>